<gene>
    <name evidence="2" type="ORF">D7294_12810</name>
</gene>
<organism evidence="2 3">
    <name type="scientific">Streptomyces hoynatensis</name>
    <dbReference type="NCBI Taxonomy" id="1141874"/>
    <lineage>
        <taxon>Bacteria</taxon>
        <taxon>Bacillati</taxon>
        <taxon>Actinomycetota</taxon>
        <taxon>Actinomycetes</taxon>
        <taxon>Kitasatosporales</taxon>
        <taxon>Streptomycetaceae</taxon>
        <taxon>Streptomyces</taxon>
    </lineage>
</organism>
<protein>
    <submittedName>
        <fullName evidence="2">Uncharacterized protein</fullName>
    </submittedName>
</protein>
<feature type="transmembrane region" description="Helical" evidence="1">
    <location>
        <begin position="155"/>
        <end position="172"/>
    </location>
</feature>
<accession>A0A3A9Z3B4</accession>
<reference evidence="2 3" key="1">
    <citation type="journal article" date="2014" name="Int. J. Syst. Evol. Microbiol.">
        <title>Streptomyces hoynatensis sp. nov., isolated from deep marine sediment.</title>
        <authorList>
            <person name="Veyisoglu A."/>
            <person name="Sahin N."/>
        </authorList>
    </citation>
    <scope>NUCLEOTIDE SEQUENCE [LARGE SCALE GENOMIC DNA]</scope>
    <source>
        <strain evidence="2 3">KCTC 29097</strain>
    </source>
</reference>
<sequence>MAHSAAMGISTSGTTGPMGAFAVRLARAGVFAALCVTLSAGAHVLLSGTPVPLPAVALVLGSVFLLALGLAGRHERGYWAIAGLLLPLQLGADTVFTTGQDACYGPGGGPVTGPLRLLGVDLVCGGGDFATPLARLATEGQSALAVHGPAQASPWLLLAVHLAVGLAAAAWLRGGEAALARLLRTAGAVALGPLLRALGAARTLRRPAPAPTPRPGRREPSFALLLLPHSVPRRGPPPVPALAH</sequence>
<keyword evidence="1" id="KW-1133">Transmembrane helix</keyword>
<evidence type="ECO:0000313" key="2">
    <source>
        <dbReference type="EMBL" id="RKN42314.1"/>
    </source>
</evidence>
<dbReference type="EMBL" id="RBAL01000006">
    <property type="protein sequence ID" value="RKN42314.1"/>
    <property type="molecule type" value="Genomic_DNA"/>
</dbReference>
<evidence type="ECO:0000313" key="3">
    <source>
        <dbReference type="Proteomes" id="UP000272474"/>
    </source>
</evidence>
<proteinExistence type="predicted"/>
<dbReference type="AlphaFoldDB" id="A0A3A9Z3B4"/>
<evidence type="ECO:0000256" key="1">
    <source>
        <dbReference type="SAM" id="Phobius"/>
    </source>
</evidence>
<feature type="transmembrane region" description="Helical" evidence="1">
    <location>
        <begin position="21"/>
        <end position="45"/>
    </location>
</feature>
<comment type="caution">
    <text evidence="2">The sequence shown here is derived from an EMBL/GenBank/DDBJ whole genome shotgun (WGS) entry which is preliminary data.</text>
</comment>
<keyword evidence="3" id="KW-1185">Reference proteome</keyword>
<feature type="transmembrane region" description="Helical" evidence="1">
    <location>
        <begin position="51"/>
        <end position="71"/>
    </location>
</feature>
<dbReference type="Proteomes" id="UP000272474">
    <property type="component" value="Unassembled WGS sequence"/>
</dbReference>
<keyword evidence="1" id="KW-0812">Transmembrane</keyword>
<dbReference type="OrthoDB" id="4328115at2"/>
<name>A0A3A9Z3B4_9ACTN</name>
<keyword evidence="1" id="KW-0472">Membrane</keyword>